<name>A0ACC3CEX2_PYRYE</name>
<evidence type="ECO:0000313" key="1">
    <source>
        <dbReference type="EMBL" id="KAK1868724.1"/>
    </source>
</evidence>
<dbReference type="EMBL" id="CM020620">
    <property type="protein sequence ID" value="KAK1868724.1"/>
    <property type="molecule type" value="Genomic_DNA"/>
</dbReference>
<keyword evidence="2" id="KW-1185">Reference proteome</keyword>
<proteinExistence type="predicted"/>
<evidence type="ECO:0000313" key="2">
    <source>
        <dbReference type="Proteomes" id="UP000798662"/>
    </source>
</evidence>
<gene>
    <name evidence="1" type="ORF">I4F81_011207</name>
</gene>
<sequence>MLFCVQRLYTMFPRLTVYFRYRDLTAEQRSRRVAQADWDPLRHFIGVLSSVAEVTMACESFTATLADSFTKLVQLSLMLLSDVVDVPKFPDVPLAVGAAAIEAYLKDFPEEDVVELDNRLYGSELIYVEETEGYDKLCTEARLAVYQLRTEMDGLFFSRTDTTKNWLQNPDVLTALLLTPGGGKMMQEVAAWLNLENRTADAVAAVERACATLLTGLEGPTGIAAVEQPARATAWRQVSEGPGSSVACERDFSVAGRLVRAEQSTLSSASVELHSFVSANADLVPSDTTAVEVLTHADAALFRARMNTFVPDTFIGVVGEGSGSGSDESEGDNDEREWGVSC</sequence>
<organism evidence="1 2">
    <name type="scientific">Pyropia yezoensis</name>
    <name type="common">Susabi-nori</name>
    <name type="synonym">Porphyra yezoensis</name>
    <dbReference type="NCBI Taxonomy" id="2788"/>
    <lineage>
        <taxon>Eukaryota</taxon>
        <taxon>Rhodophyta</taxon>
        <taxon>Bangiophyceae</taxon>
        <taxon>Bangiales</taxon>
        <taxon>Bangiaceae</taxon>
        <taxon>Pyropia</taxon>
    </lineage>
</organism>
<protein>
    <submittedName>
        <fullName evidence="1">Uncharacterized protein</fullName>
    </submittedName>
</protein>
<comment type="caution">
    <text evidence="1">The sequence shown here is derived from an EMBL/GenBank/DDBJ whole genome shotgun (WGS) entry which is preliminary data.</text>
</comment>
<accession>A0ACC3CEX2</accession>
<reference evidence="1" key="1">
    <citation type="submission" date="2019-11" db="EMBL/GenBank/DDBJ databases">
        <title>Nori genome reveals adaptations in red seaweeds to the harsh intertidal environment.</title>
        <authorList>
            <person name="Wang D."/>
            <person name="Mao Y."/>
        </authorList>
    </citation>
    <scope>NUCLEOTIDE SEQUENCE</scope>
    <source>
        <tissue evidence="1">Gametophyte</tissue>
    </source>
</reference>
<dbReference type="Proteomes" id="UP000798662">
    <property type="component" value="Chromosome 3"/>
</dbReference>